<gene>
    <name evidence="1" type="ORF">G3A50_16790</name>
</gene>
<dbReference type="Pfam" id="PF13469">
    <property type="entry name" value="Sulfotransfer_3"/>
    <property type="match status" value="1"/>
</dbReference>
<dbReference type="RefSeq" id="WP_163076327.1">
    <property type="nucleotide sequence ID" value="NZ_CP048630.1"/>
</dbReference>
<organism evidence="1 2">
    <name type="scientific">Ancylobacter pratisalsi</name>
    <dbReference type="NCBI Taxonomy" id="1745854"/>
    <lineage>
        <taxon>Bacteria</taxon>
        <taxon>Pseudomonadati</taxon>
        <taxon>Pseudomonadota</taxon>
        <taxon>Alphaproteobacteria</taxon>
        <taxon>Hyphomicrobiales</taxon>
        <taxon>Xanthobacteraceae</taxon>
        <taxon>Ancylobacter</taxon>
    </lineage>
</organism>
<name>A0A6P1YPY4_9HYPH</name>
<dbReference type="EMBL" id="CP048630">
    <property type="protein sequence ID" value="QIB35182.1"/>
    <property type="molecule type" value="Genomic_DNA"/>
</dbReference>
<dbReference type="KEGG" id="apra:G3A50_16790"/>
<reference evidence="1 2" key="1">
    <citation type="submission" date="2020-02" db="EMBL/GenBank/DDBJ databases">
        <authorList>
            <person name="Li G."/>
        </authorList>
    </citation>
    <scope>NUCLEOTIDE SEQUENCE [LARGE SCALE GENOMIC DNA]</scope>
    <source>
        <strain evidence="1 2">DSM 102029</strain>
    </source>
</reference>
<accession>A0A6P1YPY4</accession>
<proteinExistence type="predicted"/>
<dbReference type="GO" id="GO:0016740">
    <property type="term" value="F:transferase activity"/>
    <property type="evidence" value="ECO:0007669"/>
    <property type="project" value="UniProtKB-KW"/>
</dbReference>
<protein>
    <submittedName>
        <fullName evidence="1">Sulfotransferase</fullName>
    </submittedName>
</protein>
<keyword evidence="1" id="KW-0808">Transferase</keyword>
<evidence type="ECO:0000313" key="1">
    <source>
        <dbReference type="EMBL" id="QIB35182.1"/>
    </source>
</evidence>
<dbReference type="Gene3D" id="3.40.50.300">
    <property type="entry name" value="P-loop containing nucleotide triphosphate hydrolases"/>
    <property type="match status" value="1"/>
</dbReference>
<dbReference type="SUPFAM" id="SSF52540">
    <property type="entry name" value="P-loop containing nucleoside triphosphate hydrolases"/>
    <property type="match status" value="1"/>
</dbReference>
<dbReference type="InterPro" id="IPR027417">
    <property type="entry name" value="P-loop_NTPase"/>
</dbReference>
<sequence length="300" mass="33763">MPQPLFILCPPRSYSSIVCAMLGQHPQCYGLPELNLFLGDTLGDIWYGTMFMRSFGKHGLLRTLAQLHDGEQTEDSVIRAQAWIEARLGWPIAKVLAHIQECVGDRILIDKSPSTLFRQEAVARVLLNYPEANLLHLTRHPRGTSESVIALREGHEGLKTLNRVLDDNDRSDPERMWRLSHELVLTMTAGLPLGNYMRLKGEWLMSNLSVYLPQICDWLDIRSDAAAIDAMMHPETSPYACPGPANAPRGNDPNFLENPRLDTARLAKLREPTLDGELSWKPGAHFDPRTVHLAKRLGYA</sequence>
<dbReference type="Proteomes" id="UP000464751">
    <property type="component" value="Chromosome"/>
</dbReference>
<keyword evidence="2" id="KW-1185">Reference proteome</keyword>
<evidence type="ECO:0000313" key="2">
    <source>
        <dbReference type="Proteomes" id="UP000464751"/>
    </source>
</evidence>
<dbReference type="AlphaFoldDB" id="A0A6P1YPY4"/>